<keyword evidence="4" id="KW-1185">Reference proteome</keyword>
<comment type="caution">
    <text evidence="3">The sequence shown here is derived from an EMBL/GenBank/DDBJ whole genome shotgun (WGS) entry which is preliminary data.</text>
</comment>
<feature type="transmembrane region" description="Helical" evidence="1">
    <location>
        <begin position="515"/>
        <end position="533"/>
    </location>
</feature>
<dbReference type="EMBL" id="JAERWK010000020">
    <property type="protein sequence ID" value="MBM9468651.1"/>
    <property type="molecule type" value="Genomic_DNA"/>
</dbReference>
<proteinExistence type="predicted"/>
<dbReference type="AlphaFoldDB" id="A0A938YFL8"/>
<gene>
    <name evidence="3" type="ORF">JL106_15315</name>
</gene>
<dbReference type="InterPro" id="IPR045063">
    <property type="entry name" value="Dynamin_N"/>
</dbReference>
<protein>
    <submittedName>
        <fullName evidence="3">Dynamin family protein</fullName>
    </submittedName>
</protein>
<dbReference type="SUPFAM" id="SSF52540">
    <property type="entry name" value="P-loop containing nucleoside triphosphate hydrolases"/>
    <property type="match status" value="1"/>
</dbReference>
<keyword evidence="1" id="KW-1133">Transmembrane helix</keyword>
<keyword evidence="1" id="KW-0812">Transmembrane</keyword>
<dbReference type="InterPro" id="IPR027417">
    <property type="entry name" value="P-loop_NTPase"/>
</dbReference>
<dbReference type="PANTHER" id="PTHR43681:SF1">
    <property type="entry name" value="SARCALUMENIN"/>
    <property type="match status" value="1"/>
</dbReference>
<reference evidence="3" key="1">
    <citation type="submission" date="2021-01" db="EMBL/GenBank/DDBJ databases">
        <title>YIM 132084 draft genome.</title>
        <authorList>
            <person name="An D."/>
        </authorList>
    </citation>
    <scope>NUCLEOTIDE SEQUENCE</scope>
    <source>
        <strain evidence="3">YIM 132084</strain>
    </source>
</reference>
<organism evidence="3 4">
    <name type="scientific">Nakamurella leprariae</name>
    <dbReference type="NCBI Taxonomy" id="2803911"/>
    <lineage>
        <taxon>Bacteria</taxon>
        <taxon>Bacillati</taxon>
        <taxon>Actinomycetota</taxon>
        <taxon>Actinomycetes</taxon>
        <taxon>Nakamurellales</taxon>
        <taxon>Nakamurellaceae</taxon>
        <taxon>Nakamurella</taxon>
    </lineage>
</organism>
<feature type="transmembrane region" description="Helical" evidence="1">
    <location>
        <begin position="487"/>
        <end position="509"/>
    </location>
</feature>
<sequence>MTGPTTRRGRVVSMPGQSTVPTFDSAFAAAVKLADQIRPDVATELRQVPTEPTGDVAPVIAVVGEVNQGKSSLINALLGRPGLSPARFTVHTQTHLVFRAGERDSAVVHLVGPDGTAADRTVPASLTEVADWAARDDPPVAFVDVTVRSAWPDDVVLVDTPGVGGLDGRHGTVALAAAERATALLFVTGADRPFGAPELEFLSRAAARIDLVVFVLTRIGRVAGWQEVLEANQRDLARVAPRFAGATWIPVETTLAEEAIELLGGRPGDPHVDSVADADSAEATDLWEESGLRELTDHLETAVRTRAAELVGRNALRAARTVLEELRRSGQASLATLTADPALVERLEQEQDRLRALKTGQSRWSTDLEQHLAHVRIDLRDELGVAVNRMRTSWRDRVQDRNRAPSPEETERWADELADELATLADTLIEGARRRFAEAAKALFAELALGEQLLDDLADLGVRAAATAGPDLRPARRRMTGQDGADALMGVMMGSGIATGVGTGVAALFGATVLTGGAALVVGLLGGVGGFAFRKWVRQDRMRSEDLRAAINGWITEGQQVLGNRIERVTVDARTTIATVFRSTLEETLEEVNRQVAQSRAAADLDDKKVSAERKQLTEQHRRLDKACASIDEVLQQRSTGDEQGVVAGGGDR</sequence>
<dbReference type="Gene3D" id="3.40.50.300">
    <property type="entry name" value="P-loop containing nucleotide triphosphate hydrolases"/>
    <property type="match status" value="1"/>
</dbReference>
<name>A0A938YFL8_9ACTN</name>
<evidence type="ECO:0000256" key="1">
    <source>
        <dbReference type="SAM" id="Phobius"/>
    </source>
</evidence>
<dbReference type="Pfam" id="PF00350">
    <property type="entry name" value="Dynamin_N"/>
    <property type="match status" value="1"/>
</dbReference>
<dbReference type="PANTHER" id="PTHR43681">
    <property type="entry name" value="TRANSMEMBRANE GTPASE FZO"/>
    <property type="match status" value="1"/>
</dbReference>
<dbReference type="InterPro" id="IPR051943">
    <property type="entry name" value="TRAFAC_Dynamin-like_GTPase"/>
</dbReference>
<evidence type="ECO:0000313" key="3">
    <source>
        <dbReference type="EMBL" id="MBM9468651.1"/>
    </source>
</evidence>
<evidence type="ECO:0000259" key="2">
    <source>
        <dbReference type="Pfam" id="PF00350"/>
    </source>
</evidence>
<accession>A0A938YFL8</accession>
<evidence type="ECO:0000313" key="4">
    <source>
        <dbReference type="Proteomes" id="UP000663792"/>
    </source>
</evidence>
<dbReference type="Proteomes" id="UP000663792">
    <property type="component" value="Unassembled WGS sequence"/>
</dbReference>
<keyword evidence="1" id="KW-0472">Membrane</keyword>
<feature type="domain" description="Dynamin N-terminal" evidence="2">
    <location>
        <begin position="60"/>
        <end position="215"/>
    </location>
</feature>